<proteinExistence type="inferred from homology"/>
<dbReference type="InterPro" id="IPR008632">
    <property type="entry name" value="Gp-FAR-1"/>
</dbReference>
<name>A0A8S1HDE5_9PELO</name>
<evidence type="ECO:0000313" key="7">
    <source>
        <dbReference type="EMBL" id="CAD6192298.1"/>
    </source>
</evidence>
<sequence>MVSAISVFRSERPLWRSEQVVCSALTRCRLDPWKAENRLYSRNQSSTRQLSVRQTPISAVMSVSALPNSVKNLFPEENLKFAESITESEAKVLREAFQKHGCFEECGEMISHVREKSPELARRMQEVLEANKNRLSGLTPEAIAYSKRVICMVTRILCNLTLGKPVDESEANRITEDFKKLCDSDRLGMQNNNPDIKFQ</sequence>
<organism evidence="7 8">
    <name type="scientific">Caenorhabditis auriculariae</name>
    <dbReference type="NCBI Taxonomy" id="2777116"/>
    <lineage>
        <taxon>Eukaryota</taxon>
        <taxon>Metazoa</taxon>
        <taxon>Ecdysozoa</taxon>
        <taxon>Nematoda</taxon>
        <taxon>Chromadorea</taxon>
        <taxon>Rhabditida</taxon>
        <taxon>Rhabditina</taxon>
        <taxon>Rhabditomorpha</taxon>
        <taxon>Rhabditoidea</taxon>
        <taxon>Rhabditidae</taxon>
        <taxon>Peloderinae</taxon>
        <taxon>Caenorhabditis</taxon>
    </lineage>
</organism>
<evidence type="ECO:0000256" key="4">
    <source>
        <dbReference type="ARBA" id="ARBA00022729"/>
    </source>
</evidence>
<protein>
    <submittedName>
        <fullName evidence="7">Uncharacterized protein</fullName>
    </submittedName>
</protein>
<dbReference type="Gene3D" id="1.20.120.1100">
    <property type="match status" value="1"/>
</dbReference>
<dbReference type="AlphaFoldDB" id="A0A8S1HDE5"/>
<keyword evidence="5" id="KW-0175">Coiled coil</keyword>
<reference evidence="7" key="1">
    <citation type="submission" date="2020-10" db="EMBL/GenBank/DDBJ databases">
        <authorList>
            <person name="Kikuchi T."/>
        </authorList>
    </citation>
    <scope>NUCLEOTIDE SEQUENCE</scope>
    <source>
        <strain evidence="7">NKZ352</strain>
    </source>
</reference>
<evidence type="ECO:0000256" key="2">
    <source>
        <dbReference type="ARBA" id="ARBA00006648"/>
    </source>
</evidence>
<accession>A0A8S1HDE5</accession>
<dbReference type="GO" id="GO:0008289">
    <property type="term" value="F:lipid binding"/>
    <property type="evidence" value="ECO:0007669"/>
    <property type="project" value="UniProtKB-KW"/>
</dbReference>
<dbReference type="Proteomes" id="UP000835052">
    <property type="component" value="Unassembled WGS sequence"/>
</dbReference>
<dbReference type="OrthoDB" id="5856727at2759"/>
<dbReference type="EMBL" id="CAJGYM010000026">
    <property type="protein sequence ID" value="CAD6192298.1"/>
    <property type="molecule type" value="Genomic_DNA"/>
</dbReference>
<comment type="caution">
    <text evidence="7">The sequence shown here is derived from an EMBL/GenBank/DDBJ whole genome shotgun (WGS) entry which is preliminary data.</text>
</comment>
<gene>
    <name evidence="7" type="ORF">CAUJ_LOCUS8217</name>
</gene>
<keyword evidence="3" id="KW-0964">Secreted</keyword>
<evidence type="ECO:0000256" key="3">
    <source>
        <dbReference type="ARBA" id="ARBA00022525"/>
    </source>
</evidence>
<dbReference type="Pfam" id="PF05823">
    <property type="entry name" value="Gp-FAR-1"/>
    <property type="match status" value="1"/>
</dbReference>
<evidence type="ECO:0000313" key="8">
    <source>
        <dbReference type="Proteomes" id="UP000835052"/>
    </source>
</evidence>
<comment type="subcellular location">
    <subcellularLocation>
        <location evidence="1">Secreted</location>
    </subcellularLocation>
</comment>
<comment type="similarity">
    <text evidence="2">Belongs to the fatty-acid and retinol-binding protein (FARBP) family.</text>
</comment>
<evidence type="ECO:0000256" key="5">
    <source>
        <dbReference type="ARBA" id="ARBA00023054"/>
    </source>
</evidence>
<evidence type="ECO:0000256" key="6">
    <source>
        <dbReference type="ARBA" id="ARBA00023121"/>
    </source>
</evidence>
<dbReference type="GO" id="GO:0005576">
    <property type="term" value="C:extracellular region"/>
    <property type="evidence" value="ECO:0007669"/>
    <property type="project" value="UniProtKB-SubCell"/>
</dbReference>
<keyword evidence="4" id="KW-0732">Signal</keyword>
<evidence type="ECO:0000256" key="1">
    <source>
        <dbReference type="ARBA" id="ARBA00004613"/>
    </source>
</evidence>
<keyword evidence="8" id="KW-1185">Reference proteome</keyword>
<keyword evidence="6" id="KW-0446">Lipid-binding</keyword>